<reference evidence="1 2" key="1">
    <citation type="submission" date="2019-05" db="EMBL/GenBank/DDBJ databases">
        <title>Another draft genome of Portunus trituberculatus and its Hox gene families provides insights of decapod evolution.</title>
        <authorList>
            <person name="Jeong J.-H."/>
            <person name="Song I."/>
            <person name="Kim S."/>
            <person name="Choi T."/>
            <person name="Kim D."/>
            <person name="Ryu S."/>
            <person name="Kim W."/>
        </authorList>
    </citation>
    <scope>NUCLEOTIDE SEQUENCE [LARGE SCALE GENOMIC DNA]</scope>
    <source>
        <tissue evidence="1">Muscle</tissue>
    </source>
</reference>
<keyword evidence="2" id="KW-1185">Reference proteome</keyword>
<gene>
    <name evidence="1" type="ORF">E2C01_002262</name>
</gene>
<evidence type="ECO:0000313" key="1">
    <source>
        <dbReference type="EMBL" id="MPC09647.1"/>
    </source>
</evidence>
<protein>
    <submittedName>
        <fullName evidence="1">Uncharacterized protein</fullName>
    </submittedName>
</protein>
<dbReference type="EMBL" id="VSRR010000078">
    <property type="protein sequence ID" value="MPC09647.1"/>
    <property type="molecule type" value="Genomic_DNA"/>
</dbReference>
<name>A0A5B7CJ99_PORTR</name>
<dbReference type="Proteomes" id="UP000324222">
    <property type="component" value="Unassembled WGS sequence"/>
</dbReference>
<dbReference type="AlphaFoldDB" id="A0A5B7CJ99"/>
<sequence length="260" mass="28733">MGDASGIIASVASILTWGECQCSRSVHLVTHFSFQVPNSASHWHAHWSVSVKFGQRLVLDYVDPHPLVAFLPDVVLPVTLEQQASHLLLVGDEMNIAQLLFTCSQKGENLQLLELAYRTPDICNAVDVRQTNRLDFDTVLVKDAIWLSILPSHLEGWGVVIPMLLLYYKKGCRISSNLRERAAVALHQLLVLTKTGIISPDLAAHVVGHVVDQFPVNLDFKRLEVPAMSDDGPHAVQPQLSLQLSVHVERAIPELEKAAP</sequence>
<comment type="caution">
    <text evidence="1">The sequence shown here is derived from an EMBL/GenBank/DDBJ whole genome shotgun (WGS) entry which is preliminary data.</text>
</comment>
<organism evidence="1 2">
    <name type="scientific">Portunus trituberculatus</name>
    <name type="common">Swimming crab</name>
    <name type="synonym">Neptunus trituberculatus</name>
    <dbReference type="NCBI Taxonomy" id="210409"/>
    <lineage>
        <taxon>Eukaryota</taxon>
        <taxon>Metazoa</taxon>
        <taxon>Ecdysozoa</taxon>
        <taxon>Arthropoda</taxon>
        <taxon>Crustacea</taxon>
        <taxon>Multicrustacea</taxon>
        <taxon>Malacostraca</taxon>
        <taxon>Eumalacostraca</taxon>
        <taxon>Eucarida</taxon>
        <taxon>Decapoda</taxon>
        <taxon>Pleocyemata</taxon>
        <taxon>Brachyura</taxon>
        <taxon>Eubrachyura</taxon>
        <taxon>Portunoidea</taxon>
        <taxon>Portunidae</taxon>
        <taxon>Portuninae</taxon>
        <taxon>Portunus</taxon>
    </lineage>
</organism>
<evidence type="ECO:0000313" key="2">
    <source>
        <dbReference type="Proteomes" id="UP000324222"/>
    </source>
</evidence>
<accession>A0A5B7CJ99</accession>
<proteinExistence type="predicted"/>